<reference evidence="3 5" key="2">
    <citation type="journal article" date="2014" name="PLoS Genet.">
        <title>Phylogenetically driven sequencing of extremely halophilic archaea reveals strategies for static and dynamic osmo-response.</title>
        <authorList>
            <person name="Becker E.A."/>
            <person name="Seitzer P.M."/>
            <person name="Tritt A."/>
            <person name="Larsen D."/>
            <person name="Krusor M."/>
            <person name="Yao A.I."/>
            <person name="Wu D."/>
            <person name="Madern D."/>
            <person name="Eisen J.A."/>
            <person name="Darling A.E."/>
            <person name="Facciotti M.T."/>
        </authorList>
    </citation>
    <scope>NUCLEOTIDE SEQUENCE [LARGE SCALE GENOMIC DNA]</scope>
    <source>
        <strain evidence="3 5">DSM 11551</strain>
    </source>
</reference>
<feature type="transmembrane region" description="Helical" evidence="1">
    <location>
        <begin position="30"/>
        <end position="49"/>
    </location>
</feature>
<dbReference type="KEGG" id="hbo:Hbor_10960"/>
<name>E4NQJ8_HALBP</name>
<evidence type="ECO:0000313" key="5">
    <source>
        <dbReference type="Proteomes" id="UP000011585"/>
    </source>
</evidence>
<accession>E4NQJ8</accession>
<dbReference type="Proteomes" id="UP000011585">
    <property type="component" value="Unassembled WGS sequence"/>
</dbReference>
<feature type="transmembrane region" description="Helical" evidence="1">
    <location>
        <begin position="56"/>
        <end position="78"/>
    </location>
</feature>
<evidence type="ECO:0000313" key="2">
    <source>
        <dbReference type="EMBL" id="ADQ66686.1"/>
    </source>
</evidence>
<keyword evidence="4" id="KW-1185">Reference proteome</keyword>
<protein>
    <submittedName>
        <fullName evidence="2">Uncharacterized protein</fullName>
    </submittedName>
</protein>
<gene>
    <name evidence="2" type="ordered locus">Hbor_10960</name>
    <name evidence="3" type="ORF">C499_02978</name>
</gene>
<dbReference type="eggNOG" id="arCOG09061">
    <property type="taxonomic scope" value="Archaea"/>
</dbReference>
<dbReference type="STRING" id="469382.Hbor_10960"/>
<reference evidence="2 4" key="1">
    <citation type="journal article" date="2009" name="Stand. Genomic Sci.">
        <title>Complete genome sequence of Halogeometricum borinquense type strain (PR3).</title>
        <authorList>
            <person name="Malfatti S."/>
            <person name="Tindall B.J."/>
            <person name="Schneider S."/>
            <person name="Fahnrich R."/>
            <person name="Lapidus A."/>
            <person name="Labuttii K."/>
            <person name="Copeland A."/>
            <person name="Glavina Del Rio T."/>
            <person name="Nolan M."/>
            <person name="Chen F."/>
            <person name="Lucas S."/>
            <person name="Tice H."/>
            <person name="Cheng J.F."/>
            <person name="Bruce D."/>
            <person name="Goodwin L."/>
            <person name="Pitluck S."/>
            <person name="Anderson I."/>
            <person name="Pati A."/>
            <person name="Ivanova N."/>
            <person name="Mavromatis K."/>
            <person name="Chen A."/>
            <person name="Palaniappan K."/>
            <person name="D'haeseleer P."/>
            <person name="Goker M."/>
            <person name="Bristow J."/>
            <person name="Eisen J.A."/>
            <person name="Markowitz V."/>
            <person name="Hugenholtz P."/>
            <person name="Kyrpides N.C."/>
            <person name="Klenk H.P."/>
            <person name="Chain P."/>
        </authorList>
    </citation>
    <scope>NUCLEOTIDE SEQUENCE [LARGE SCALE GENOMIC DNA]</scope>
    <source>
        <strain evidence="4">ATCC 700274 / DSM 11551 / JCM 10706 / KCTC 4070 / PR3</strain>
        <strain evidence="2">PR 3</strain>
    </source>
</reference>
<keyword evidence="1" id="KW-0472">Membrane</keyword>
<evidence type="ECO:0000313" key="3">
    <source>
        <dbReference type="EMBL" id="ELY30195.1"/>
    </source>
</evidence>
<proteinExistence type="predicted"/>
<dbReference type="AlphaFoldDB" id="E4NQJ8"/>
<keyword evidence="1" id="KW-1133">Transmembrane helix</keyword>
<dbReference type="GeneID" id="9992915"/>
<organism evidence="2 4">
    <name type="scientific">Halogeometricum borinquense (strain ATCC 700274 / DSM 11551 / JCM 10706 / KCTC 4070 / PR3)</name>
    <dbReference type="NCBI Taxonomy" id="469382"/>
    <lineage>
        <taxon>Archaea</taxon>
        <taxon>Methanobacteriati</taxon>
        <taxon>Methanobacteriota</taxon>
        <taxon>Stenosarchaea group</taxon>
        <taxon>Halobacteria</taxon>
        <taxon>Halobacteriales</taxon>
        <taxon>Haloferacaceae</taxon>
        <taxon>Halogeometricum</taxon>
    </lineage>
</organism>
<dbReference type="EMBL" id="AOHT01000010">
    <property type="protein sequence ID" value="ELY30195.1"/>
    <property type="molecule type" value="Genomic_DNA"/>
</dbReference>
<evidence type="ECO:0000256" key="1">
    <source>
        <dbReference type="SAM" id="Phobius"/>
    </source>
</evidence>
<dbReference type="OrthoDB" id="204569at2157"/>
<evidence type="ECO:0000313" key="4">
    <source>
        <dbReference type="Proteomes" id="UP000006663"/>
    </source>
</evidence>
<dbReference type="Proteomes" id="UP000006663">
    <property type="component" value="Chromosome"/>
</dbReference>
<dbReference type="EMBL" id="CP001690">
    <property type="protein sequence ID" value="ADQ66686.1"/>
    <property type="molecule type" value="Genomic_DNA"/>
</dbReference>
<sequence length="87" mass="9459">MPPSKPFFEQETGKIDTTQLLDEATPIAELIGLFAILALIPFAIVFAFLRDSLIGMPLVVLAQFILAVGVATVLLYVITRAIQLSNE</sequence>
<dbReference type="RefSeq" id="WP_006053910.1">
    <property type="nucleotide sequence ID" value="NC_014729.1"/>
</dbReference>
<dbReference type="HOGENOM" id="CLU_176729_0_0_2"/>
<keyword evidence="1" id="KW-0812">Transmembrane</keyword>